<reference evidence="1" key="1">
    <citation type="submission" date="2023-03" db="EMBL/GenBank/DDBJ databases">
        <authorList>
            <person name="Julca I."/>
        </authorList>
    </citation>
    <scope>NUCLEOTIDE SEQUENCE</scope>
</reference>
<organism evidence="1 2">
    <name type="scientific">Oldenlandia corymbosa var. corymbosa</name>
    <dbReference type="NCBI Taxonomy" id="529605"/>
    <lineage>
        <taxon>Eukaryota</taxon>
        <taxon>Viridiplantae</taxon>
        <taxon>Streptophyta</taxon>
        <taxon>Embryophyta</taxon>
        <taxon>Tracheophyta</taxon>
        <taxon>Spermatophyta</taxon>
        <taxon>Magnoliopsida</taxon>
        <taxon>eudicotyledons</taxon>
        <taxon>Gunneridae</taxon>
        <taxon>Pentapetalae</taxon>
        <taxon>asterids</taxon>
        <taxon>lamiids</taxon>
        <taxon>Gentianales</taxon>
        <taxon>Rubiaceae</taxon>
        <taxon>Rubioideae</taxon>
        <taxon>Spermacoceae</taxon>
        <taxon>Hedyotis-Oldenlandia complex</taxon>
        <taxon>Oldenlandia</taxon>
    </lineage>
</organism>
<protein>
    <submittedName>
        <fullName evidence="1">OLC1v1030549C1</fullName>
    </submittedName>
</protein>
<name>A0AAV1CHY7_OLDCO</name>
<dbReference type="PANTHER" id="PTHR47718:SF17">
    <property type="entry name" value="PROTEIN FAR1-RELATED SEQUENCE 5-LIKE"/>
    <property type="match status" value="1"/>
</dbReference>
<dbReference type="Proteomes" id="UP001161247">
    <property type="component" value="Chromosome 2"/>
</dbReference>
<dbReference type="EMBL" id="OX459119">
    <property type="protein sequence ID" value="CAI9094758.1"/>
    <property type="molecule type" value="Genomic_DNA"/>
</dbReference>
<dbReference type="AlphaFoldDB" id="A0AAV1CHY7"/>
<proteinExistence type="predicted"/>
<accession>A0AAV1CHY7</accession>
<sequence>MMEAAIGVGDRGVEVDTAGGDRVVETATAFSDRGKAPIPPEWRSGDWIDDMLSSDRVVSYVVDDSGLMNAECNGSKSIEQSYCTNKSTQGHNSVVDQLESDNHISELGDDVMLDDTLRMEVTSALKDSGNELGVDNVMVEEDALHKEISSVTKNNDLAVFTLVGKTARRYKRSGGNGDVCHERIKFRCECPTYIHFSVDKDGLWTCSKHLVDHNHDLVPNEMIGLLRSQREVDENDMKIIRDMTRSSIPLVDAYKFVVKLHGGSPNMKYTLRDAYNYERPGVGFEGGDSVRGEDLRCSQGSIHSYLLGEPFLESIRRVYTVEAFREVQQLHKDKMLCRQEQLEVSNDGNIVTYNVWWFGIEHFKDGNIVTYMTLGYRDCHARADLVYASEYNKDAKKCCDEAVNRLKEELSSFIGSNNNDESIDNDGVIKNPAVKRKKFGPRNERPKIIVEKVCNKVRGRKTNARITADRKRASVASGLHYQSMPFPYPKGAAQDLSGSGSFAAVNASHQSMPSLNVNSGGFSFANPSVAAQDFSWAGASTSVNASDQSMPFINQNSGGFSFPIPKGAGQEFQGASTSAAVNASHQNMTFMNQNFGGFSFPNRREAAKEAGAQRFFNKMFY</sequence>
<dbReference type="PANTHER" id="PTHR47718">
    <property type="entry name" value="OS01G0519700 PROTEIN"/>
    <property type="match status" value="1"/>
</dbReference>
<evidence type="ECO:0000313" key="1">
    <source>
        <dbReference type="EMBL" id="CAI9094758.1"/>
    </source>
</evidence>
<evidence type="ECO:0000313" key="2">
    <source>
        <dbReference type="Proteomes" id="UP001161247"/>
    </source>
</evidence>
<keyword evidence="2" id="KW-1185">Reference proteome</keyword>
<gene>
    <name evidence="1" type="ORF">OLC1_LOCUS5860</name>
</gene>